<proteinExistence type="predicted"/>
<evidence type="ECO:0008006" key="4">
    <source>
        <dbReference type="Google" id="ProtNLM"/>
    </source>
</evidence>
<organism evidence="2 3">
    <name type="scientific">Podospora australis</name>
    <dbReference type="NCBI Taxonomy" id="1536484"/>
    <lineage>
        <taxon>Eukaryota</taxon>
        <taxon>Fungi</taxon>
        <taxon>Dikarya</taxon>
        <taxon>Ascomycota</taxon>
        <taxon>Pezizomycotina</taxon>
        <taxon>Sordariomycetes</taxon>
        <taxon>Sordariomycetidae</taxon>
        <taxon>Sordariales</taxon>
        <taxon>Podosporaceae</taxon>
        <taxon>Podospora</taxon>
    </lineage>
</organism>
<evidence type="ECO:0000313" key="3">
    <source>
        <dbReference type="Proteomes" id="UP001302126"/>
    </source>
</evidence>
<dbReference type="PANTHER" id="PTHR15837">
    <property type="entry name" value="RAN GUANINE NUCLEOTIDE RELEASE FACTOR"/>
    <property type="match status" value="1"/>
</dbReference>
<feature type="region of interest" description="Disordered" evidence="1">
    <location>
        <begin position="673"/>
        <end position="702"/>
    </location>
</feature>
<gene>
    <name evidence="2" type="ORF">QBC35DRAFT_218977</name>
</gene>
<dbReference type="GO" id="GO:0005634">
    <property type="term" value="C:nucleus"/>
    <property type="evidence" value="ECO:0007669"/>
    <property type="project" value="TreeGrafter"/>
</dbReference>
<dbReference type="GO" id="GO:0005085">
    <property type="term" value="F:guanyl-nucleotide exchange factor activity"/>
    <property type="evidence" value="ECO:0007669"/>
    <property type="project" value="TreeGrafter"/>
</dbReference>
<reference evidence="2" key="2">
    <citation type="submission" date="2023-05" db="EMBL/GenBank/DDBJ databases">
        <authorList>
            <consortium name="Lawrence Berkeley National Laboratory"/>
            <person name="Steindorff A."/>
            <person name="Hensen N."/>
            <person name="Bonometti L."/>
            <person name="Westerberg I."/>
            <person name="Brannstrom I.O."/>
            <person name="Guillou S."/>
            <person name="Cros-Aarteil S."/>
            <person name="Calhoun S."/>
            <person name="Haridas S."/>
            <person name="Kuo A."/>
            <person name="Mondo S."/>
            <person name="Pangilinan J."/>
            <person name="Riley R."/>
            <person name="Labutti K."/>
            <person name="Andreopoulos B."/>
            <person name="Lipzen A."/>
            <person name="Chen C."/>
            <person name="Yanf M."/>
            <person name="Daum C."/>
            <person name="Ng V."/>
            <person name="Clum A."/>
            <person name="Ohm R."/>
            <person name="Martin F."/>
            <person name="Silar P."/>
            <person name="Natvig D."/>
            <person name="Lalanne C."/>
            <person name="Gautier V."/>
            <person name="Ament-Velasquez S.L."/>
            <person name="Kruys A."/>
            <person name="Hutchinson M.I."/>
            <person name="Powell A.J."/>
            <person name="Barry K."/>
            <person name="Miller A.N."/>
            <person name="Grigoriev I.V."/>
            <person name="Debuchy R."/>
            <person name="Gladieux P."/>
            <person name="Thoren M.H."/>
            <person name="Johannesson H."/>
        </authorList>
    </citation>
    <scope>NUCLEOTIDE SEQUENCE</scope>
    <source>
        <strain evidence="2">PSN309</strain>
    </source>
</reference>
<sequence length="812" mass="90085">MTSHYMNYFDRREPKGPRLGSGLDQVAHWVETFGPRSGAAPASCALTALPKKDQDLLFSKSFSHLEYYRDKTGKPRIAEFVNDESLERAGVPPVDQHHLEMMLSDGYIRTEDRARALCYATQQAREEATLIYDLVYRMGIKKGTDEEKVVQRAKEAERAHYEEMADQYITDRTYLDMIKAYSKDAMIPHDAPGSEVKMSNLRQSSKRNPIHFAAPISPSSSKNETGASDGSAETRPFQLLDDDDIIELPPPRPVYRAPGPPSCFNIKSPVKTASPTKTASPAKTASPTTTTSPIGGSSTSSPSPRISSGRSRGSSFDTNNGLDDLDVDTDLGGAHVVPTSVLNPGPSGINPEHSVESVHVREPETTTVQLGSGLPDPNAWIPIFRDENGRLHTSDGTYLPDGVNPFSSSIGDTYSPAFPPVSAQQPFDPAYTQGFTPVHAQASDASFYDGSTVVSPAPPVLNPMLYNHNTPNQLNPSVPGYFGASFNPAVAQTMTPPSAVRTPKRPPFSPEVVVDFPRAKQQLYAGMICYDVPAYTGSPGRQQQLVPKYWTTRHGKEKYLRHKFADFKHADAKFPSRDLAKAGSQPLKIAIDLSNIIIGFYDKMKEQRGIPLQRRVAAPAFSFHRFEQLMARDRTIGEKVIVGSSKNEEWPDYMLEAESLGYEMNILRRVPKPFPPRASDNSGEEYSPAKRSVYGKKGATPRNGEQGVDEILHLRLLDWGAAIVRDEFPQPGTICLATGDAATAEFSQGFKKYVERLLEWGWRVELYGWSRNISSAWRETQFTKRWTNSFKIFELDPFVEELFDVTVESIMN</sequence>
<evidence type="ECO:0000256" key="1">
    <source>
        <dbReference type="SAM" id="MobiDB-lite"/>
    </source>
</evidence>
<feature type="compositionally biased region" description="Low complexity" evidence="1">
    <location>
        <begin position="271"/>
        <end position="322"/>
    </location>
</feature>
<reference evidence="2" key="1">
    <citation type="journal article" date="2023" name="Mol. Phylogenet. Evol.">
        <title>Genome-scale phylogeny and comparative genomics of the fungal order Sordariales.</title>
        <authorList>
            <person name="Hensen N."/>
            <person name="Bonometti L."/>
            <person name="Westerberg I."/>
            <person name="Brannstrom I.O."/>
            <person name="Guillou S."/>
            <person name="Cros-Aarteil S."/>
            <person name="Calhoun S."/>
            <person name="Haridas S."/>
            <person name="Kuo A."/>
            <person name="Mondo S."/>
            <person name="Pangilinan J."/>
            <person name="Riley R."/>
            <person name="LaButti K."/>
            <person name="Andreopoulos B."/>
            <person name="Lipzen A."/>
            <person name="Chen C."/>
            <person name="Yan M."/>
            <person name="Daum C."/>
            <person name="Ng V."/>
            <person name="Clum A."/>
            <person name="Steindorff A."/>
            <person name="Ohm R.A."/>
            <person name="Martin F."/>
            <person name="Silar P."/>
            <person name="Natvig D.O."/>
            <person name="Lalanne C."/>
            <person name="Gautier V."/>
            <person name="Ament-Velasquez S.L."/>
            <person name="Kruys A."/>
            <person name="Hutchinson M.I."/>
            <person name="Powell A.J."/>
            <person name="Barry K."/>
            <person name="Miller A.N."/>
            <person name="Grigoriev I.V."/>
            <person name="Debuchy R."/>
            <person name="Gladieux P."/>
            <person name="Hiltunen Thoren M."/>
            <person name="Johannesson H."/>
        </authorList>
    </citation>
    <scope>NUCLEOTIDE SEQUENCE</scope>
    <source>
        <strain evidence="2">PSN309</strain>
    </source>
</reference>
<keyword evidence="3" id="KW-1185">Reference proteome</keyword>
<name>A0AAN6WTG1_9PEZI</name>
<dbReference type="GO" id="GO:0006606">
    <property type="term" value="P:protein import into nucleus"/>
    <property type="evidence" value="ECO:0007669"/>
    <property type="project" value="TreeGrafter"/>
</dbReference>
<feature type="region of interest" description="Disordered" evidence="1">
    <location>
        <begin position="190"/>
        <end position="326"/>
    </location>
</feature>
<dbReference type="GO" id="GO:0031267">
    <property type="term" value="F:small GTPase binding"/>
    <property type="evidence" value="ECO:0007669"/>
    <property type="project" value="TreeGrafter"/>
</dbReference>
<feature type="compositionally biased region" description="Polar residues" evidence="1">
    <location>
        <begin position="217"/>
        <end position="228"/>
    </location>
</feature>
<protein>
    <recommendedName>
        <fullName evidence="4">NYN domain-containing protein</fullName>
    </recommendedName>
</protein>
<dbReference type="Proteomes" id="UP001302126">
    <property type="component" value="Unassembled WGS sequence"/>
</dbReference>
<dbReference type="EMBL" id="MU864396">
    <property type="protein sequence ID" value="KAK4187849.1"/>
    <property type="molecule type" value="Genomic_DNA"/>
</dbReference>
<dbReference type="PANTHER" id="PTHR15837:SF5">
    <property type="entry name" value="NYN DOMAIN-CONTAINING PROTEIN"/>
    <property type="match status" value="1"/>
</dbReference>
<dbReference type="CDD" id="cd18724">
    <property type="entry name" value="PIN_LabA-like"/>
    <property type="match status" value="1"/>
</dbReference>
<feature type="compositionally biased region" description="Pro residues" evidence="1">
    <location>
        <begin position="248"/>
        <end position="261"/>
    </location>
</feature>
<comment type="caution">
    <text evidence="2">The sequence shown here is derived from an EMBL/GenBank/DDBJ whole genome shotgun (WGS) entry which is preliminary data.</text>
</comment>
<evidence type="ECO:0000313" key="2">
    <source>
        <dbReference type="EMBL" id="KAK4187849.1"/>
    </source>
</evidence>
<dbReference type="InterPro" id="IPR007681">
    <property type="entry name" value="Mog1"/>
</dbReference>
<accession>A0AAN6WTG1</accession>
<dbReference type="AlphaFoldDB" id="A0AAN6WTG1"/>